<dbReference type="Gene3D" id="3.40.190.10">
    <property type="entry name" value="Periplasmic binding protein-like II"/>
    <property type="match status" value="2"/>
</dbReference>
<dbReference type="InterPro" id="IPR006311">
    <property type="entry name" value="TAT_signal"/>
</dbReference>
<keyword evidence="1" id="KW-0472">Membrane</keyword>
<name>A0ABV5Y9H6_9ACTN</name>
<keyword evidence="3" id="KW-1185">Reference proteome</keyword>
<dbReference type="SUPFAM" id="SSF53850">
    <property type="entry name" value="Periplasmic binding protein-like II"/>
    <property type="match status" value="1"/>
</dbReference>
<dbReference type="PANTHER" id="PTHR43649:SF12">
    <property type="entry name" value="DIACETYLCHITOBIOSE BINDING PROTEIN DASA"/>
    <property type="match status" value="1"/>
</dbReference>
<dbReference type="RefSeq" id="WP_378196267.1">
    <property type="nucleotide sequence ID" value="NZ_JBHLZP010000025.1"/>
</dbReference>
<sequence length="420" mass="44775">MSETRELGRRQVLYGLAGLAATGMVGGLAGCAGGTSADAVTAWSYRPEYRAAIEKILAAFTKANPKVKVDMSYKPTAQYQTLLKTALVGKTAPDAIATSGANGIWGDIGADGGYILPLDGKIPLQDLRPAVAKAIQYQGHTYAAPAQIFKIGVYYQRQTFAKYGLTPPKTWNDLLTISRTLSAKGVTPWAMPAQDMIIPFFLYHLAADSILGSDGFEQVRTGQRKLTDPDLLPAAKLLTDLSRYYNKGYQAVAYTEGKALFAQGRVAMIVGGSSDYAGYAEINPKLDAGFFGFPTPTGDGPGIAVTGLSMAYVVNKSSTRKDFATTFVSWLAGAEAQQLILDELGLPARRGIVPQGTDTRSQLMNSILQVPEAPSWLDFPDTGDILTAVQKNGAGIFTGKLSPAQFAKVAQDAVKPRPKS</sequence>
<evidence type="ECO:0000313" key="2">
    <source>
        <dbReference type="EMBL" id="MFB9831683.1"/>
    </source>
</evidence>
<feature type="transmembrane region" description="Helical" evidence="1">
    <location>
        <begin position="12"/>
        <end position="30"/>
    </location>
</feature>
<keyword evidence="1" id="KW-1133">Transmembrane helix</keyword>
<dbReference type="PANTHER" id="PTHR43649">
    <property type="entry name" value="ARABINOSE-BINDING PROTEIN-RELATED"/>
    <property type="match status" value="1"/>
</dbReference>
<keyword evidence="1" id="KW-0812">Transmembrane</keyword>
<dbReference type="Proteomes" id="UP001589627">
    <property type="component" value="Unassembled WGS sequence"/>
</dbReference>
<reference evidence="2 3" key="1">
    <citation type="submission" date="2024-09" db="EMBL/GenBank/DDBJ databases">
        <authorList>
            <person name="Sun Q."/>
            <person name="Mori K."/>
        </authorList>
    </citation>
    <scope>NUCLEOTIDE SEQUENCE [LARGE SCALE GENOMIC DNA]</scope>
    <source>
        <strain evidence="2 3">TBRC 0563</strain>
    </source>
</reference>
<dbReference type="InterPro" id="IPR006059">
    <property type="entry name" value="SBP"/>
</dbReference>
<dbReference type="Pfam" id="PF01547">
    <property type="entry name" value="SBP_bac_1"/>
    <property type="match status" value="1"/>
</dbReference>
<evidence type="ECO:0000313" key="3">
    <source>
        <dbReference type="Proteomes" id="UP001589627"/>
    </source>
</evidence>
<comment type="caution">
    <text evidence="2">The sequence shown here is derived from an EMBL/GenBank/DDBJ whole genome shotgun (WGS) entry which is preliminary data.</text>
</comment>
<proteinExistence type="predicted"/>
<dbReference type="InterPro" id="IPR050490">
    <property type="entry name" value="Bact_solute-bd_prot1"/>
</dbReference>
<dbReference type="EMBL" id="JBHLZP010000025">
    <property type="protein sequence ID" value="MFB9831683.1"/>
    <property type="molecule type" value="Genomic_DNA"/>
</dbReference>
<dbReference type="PROSITE" id="PS51257">
    <property type="entry name" value="PROKAR_LIPOPROTEIN"/>
    <property type="match status" value="1"/>
</dbReference>
<evidence type="ECO:0000256" key="1">
    <source>
        <dbReference type="SAM" id="Phobius"/>
    </source>
</evidence>
<accession>A0ABV5Y9H6</accession>
<protein>
    <submittedName>
        <fullName evidence="2">ABC transporter substrate-binding protein</fullName>
    </submittedName>
</protein>
<dbReference type="PROSITE" id="PS51318">
    <property type="entry name" value="TAT"/>
    <property type="match status" value="1"/>
</dbReference>
<organism evidence="2 3">
    <name type="scientific">Actinoallomurus acaciae</name>
    <dbReference type="NCBI Taxonomy" id="502577"/>
    <lineage>
        <taxon>Bacteria</taxon>
        <taxon>Bacillati</taxon>
        <taxon>Actinomycetota</taxon>
        <taxon>Actinomycetes</taxon>
        <taxon>Streptosporangiales</taxon>
        <taxon>Thermomonosporaceae</taxon>
        <taxon>Actinoallomurus</taxon>
    </lineage>
</organism>
<gene>
    <name evidence="2" type="ORF">ACFFNX_05705</name>
</gene>